<feature type="binding site" evidence="5">
    <location>
        <position position="304"/>
    </location>
    <ligand>
        <name>FMN</name>
        <dbReference type="ChEBI" id="CHEBI:58210"/>
    </ligand>
</feature>
<dbReference type="GO" id="GO:0016491">
    <property type="term" value="F:oxidoreductase activity"/>
    <property type="evidence" value="ECO:0007669"/>
    <property type="project" value="UniProtKB-KW"/>
</dbReference>
<dbReference type="GO" id="GO:0010181">
    <property type="term" value="F:FMN binding"/>
    <property type="evidence" value="ECO:0007669"/>
    <property type="project" value="InterPro"/>
</dbReference>
<dbReference type="InterPro" id="IPR037396">
    <property type="entry name" value="FMN_HAD"/>
</dbReference>
<sequence>MSASIPSPDVDPSVNWSPYVKALYVRRAEPPLGAVGTVYPDKLEQAAKEKLQQRGREDAFMYVYGSAGTWGTHESNIREFSKWKIIPRMMTDASNRNIETTLFGVRHPSPVLLAPIGVQGIVHSDGETASSGAAGKLGVPYIMSTASTRSIEAVAKANGPNAHRWYQLYWPRHDDVTISLLQRIKASGFSTLVITLDTMVLGWRPHDVQTAYLPFLQGVGCHIGFTDPVFMKRHGEEPFPLDSRPEFPYDPDKVDERILGGDARAKRTAELGVEWISEVTSGWFRTWEHLPFIRQHWDGPVILKGIMCSEDAELAIDHGVEGIVVSNHGGRQVDGCISTLYALHEIMQSPKVREAQASGKFTVLIDSGIRTGADVIKAIALGADAVLYGRPFMYALTLGGQKGVEHQIKALLADTETSLGLSGYSNLDEIRGKWQKVLVKD</sequence>
<feature type="binding site" evidence="5">
    <location>
        <position position="167"/>
    </location>
    <ligand>
        <name>glyoxylate</name>
        <dbReference type="ChEBI" id="CHEBI:36655"/>
    </ligand>
</feature>
<dbReference type="PROSITE" id="PS00557">
    <property type="entry name" value="FMN_HYDROXY_ACID_DH_1"/>
    <property type="match status" value="1"/>
</dbReference>
<name>A0A165LAW5_9APHY</name>
<dbReference type="AlphaFoldDB" id="A0A165LAW5"/>
<feature type="binding site" evidence="5">
    <location>
        <position position="144"/>
    </location>
    <ligand>
        <name>FMN</name>
        <dbReference type="ChEBI" id="CHEBI:58210"/>
    </ligand>
</feature>
<dbReference type="PANTHER" id="PTHR10578:SF86">
    <property type="entry name" value="DEPENDENT DEHYDROGENASE, PUTATIVE (AFU_ORTHOLOGUE AFUA_6G02720)-RELATED"/>
    <property type="match status" value="1"/>
</dbReference>
<dbReference type="InterPro" id="IPR012133">
    <property type="entry name" value="Alpha-hydoxy_acid_DH_FMN"/>
</dbReference>
<dbReference type="InterPro" id="IPR000262">
    <property type="entry name" value="FMN-dep_DH"/>
</dbReference>
<dbReference type="OrthoDB" id="25826at2759"/>
<feature type="binding site" evidence="5">
    <location>
        <position position="62"/>
    </location>
    <ligand>
        <name>glyoxylate</name>
        <dbReference type="ChEBI" id="CHEBI:36655"/>
    </ligand>
</feature>
<feature type="binding site" evidence="5">
    <location>
        <position position="204"/>
    </location>
    <ligand>
        <name>glyoxylate</name>
        <dbReference type="ChEBI" id="CHEBI:36655"/>
    </ligand>
</feature>
<feature type="binding site" evidence="5">
    <location>
        <position position="331"/>
    </location>
    <ligand>
        <name>glyoxylate</name>
        <dbReference type="ChEBI" id="CHEBI:36655"/>
    </ligand>
</feature>
<feature type="binding site" evidence="5">
    <location>
        <begin position="366"/>
        <end position="370"/>
    </location>
    <ligand>
        <name>FMN</name>
        <dbReference type="ChEBI" id="CHEBI:58210"/>
    </ligand>
</feature>
<dbReference type="EMBL" id="KV429138">
    <property type="protein sequence ID" value="KZT64177.1"/>
    <property type="molecule type" value="Genomic_DNA"/>
</dbReference>
<comment type="similarity">
    <text evidence="3">Belongs to the FMN-dependent alpha-hydroxy acid dehydrogenase family.</text>
</comment>
<dbReference type="InterPro" id="IPR008259">
    <property type="entry name" value="FMN_hydac_DH_AS"/>
</dbReference>
<evidence type="ECO:0000256" key="2">
    <source>
        <dbReference type="ARBA" id="ARBA00023002"/>
    </source>
</evidence>
<feature type="binding site" evidence="5">
    <location>
        <position position="169"/>
    </location>
    <ligand>
        <name>glyoxylate</name>
        <dbReference type="ChEBI" id="CHEBI:36655"/>
    </ligand>
</feature>
<dbReference type="InterPro" id="IPR013785">
    <property type="entry name" value="Aldolase_TIM"/>
</dbReference>
<feature type="binding site" evidence="5">
    <location>
        <begin position="389"/>
        <end position="390"/>
    </location>
    <ligand>
        <name>FMN</name>
        <dbReference type="ChEBI" id="CHEBI:58210"/>
    </ligand>
</feature>
<dbReference type="PROSITE" id="PS51349">
    <property type="entry name" value="FMN_HYDROXY_ACID_DH_2"/>
    <property type="match status" value="1"/>
</dbReference>
<dbReference type="Pfam" id="PF01070">
    <property type="entry name" value="FMN_dh"/>
    <property type="match status" value="1"/>
</dbReference>
<dbReference type="Proteomes" id="UP000076727">
    <property type="component" value="Unassembled WGS sequence"/>
</dbReference>
<feature type="binding site" evidence="5">
    <location>
        <begin position="115"/>
        <end position="117"/>
    </location>
    <ligand>
        <name>FMN</name>
        <dbReference type="ChEBI" id="CHEBI:58210"/>
    </ligand>
</feature>
<keyword evidence="2" id="KW-0560">Oxidoreductase</keyword>
<protein>
    <submittedName>
        <fullName evidence="7">Oxidoreductase</fullName>
    </submittedName>
</protein>
<dbReference type="STRING" id="1314783.A0A165LAW5"/>
<feature type="binding site" evidence="5">
    <location>
        <position position="195"/>
    </location>
    <ligand>
        <name>FMN</name>
        <dbReference type="ChEBI" id="CHEBI:58210"/>
    </ligand>
</feature>
<dbReference type="PIRSF" id="PIRSF000138">
    <property type="entry name" value="Al-hdrx_acd_dh"/>
    <property type="match status" value="1"/>
</dbReference>
<evidence type="ECO:0000313" key="8">
    <source>
        <dbReference type="Proteomes" id="UP000076727"/>
    </source>
</evidence>
<feature type="domain" description="FMN hydroxy acid dehydrogenase" evidence="6">
    <location>
        <begin position="36"/>
        <end position="440"/>
    </location>
</feature>
<feature type="binding site" evidence="5">
    <location>
        <position position="326"/>
    </location>
    <ligand>
        <name>FMN</name>
        <dbReference type="ChEBI" id="CHEBI:58210"/>
    </ligand>
</feature>
<dbReference type="SUPFAM" id="SSF51395">
    <property type="entry name" value="FMN-linked oxidoreductases"/>
    <property type="match status" value="1"/>
</dbReference>
<evidence type="ECO:0000256" key="1">
    <source>
        <dbReference type="ARBA" id="ARBA00001917"/>
    </source>
</evidence>
<evidence type="ECO:0000313" key="7">
    <source>
        <dbReference type="EMBL" id="KZT64177.1"/>
    </source>
</evidence>
<evidence type="ECO:0000256" key="3">
    <source>
        <dbReference type="ARBA" id="ARBA00024042"/>
    </source>
</evidence>
<reference evidence="7 8" key="1">
    <citation type="journal article" date="2016" name="Mol. Biol. Evol.">
        <title>Comparative Genomics of Early-Diverging Mushroom-Forming Fungi Provides Insights into the Origins of Lignocellulose Decay Capabilities.</title>
        <authorList>
            <person name="Nagy L.G."/>
            <person name="Riley R."/>
            <person name="Tritt A."/>
            <person name="Adam C."/>
            <person name="Daum C."/>
            <person name="Floudas D."/>
            <person name="Sun H."/>
            <person name="Yadav J.S."/>
            <person name="Pangilinan J."/>
            <person name="Larsson K.H."/>
            <person name="Matsuura K."/>
            <person name="Barry K."/>
            <person name="Labutti K."/>
            <person name="Kuo R."/>
            <person name="Ohm R.A."/>
            <person name="Bhattacharya S.S."/>
            <person name="Shirouzu T."/>
            <person name="Yoshinaga Y."/>
            <person name="Martin F.M."/>
            <person name="Grigoriev I.V."/>
            <person name="Hibbett D.S."/>
        </authorList>
    </citation>
    <scope>NUCLEOTIDE SEQUENCE [LARGE SCALE GENOMIC DNA]</scope>
    <source>
        <strain evidence="7 8">L-15889</strain>
    </source>
</reference>
<accession>A0A165LAW5</accession>
<evidence type="ECO:0000256" key="4">
    <source>
        <dbReference type="PIRSR" id="PIRSR000138-1"/>
    </source>
</evidence>
<keyword evidence="8" id="KW-1185">Reference proteome</keyword>
<comment type="cofactor">
    <cofactor evidence="1">
        <name>FMN</name>
        <dbReference type="ChEBI" id="CHEBI:58210"/>
    </cofactor>
</comment>
<dbReference type="PANTHER" id="PTHR10578">
    <property type="entry name" value="S -2-HYDROXY-ACID OXIDASE-RELATED"/>
    <property type="match status" value="1"/>
</dbReference>
<evidence type="ECO:0000256" key="5">
    <source>
        <dbReference type="PIRSR" id="PIRSR000138-2"/>
    </source>
</evidence>
<gene>
    <name evidence="7" type="ORF">DAEQUDRAFT_732969</name>
</gene>
<keyword evidence="5" id="KW-0285">Flavoprotein</keyword>
<dbReference type="Gene3D" id="3.20.20.70">
    <property type="entry name" value="Aldolase class I"/>
    <property type="match status" value="1"/>
</dbReference>
<feature type="binding site" evidence="5">
    <location>
        <position position="328"/>
    </location>
    <ligand>
        <name>glyoxylate</name>
        <dbReference type="ChEBI" id="CHEBI:36655"/>
    </ligand>
</feature>
<organism evidence="7 8">
    <name type="scientific">Daedalea quercina L-15889</name>
    <dbReference type="NCBI Taxonomy" id="1314783"/>
    <lineage>
        <taxon>Eukaryota</taxon>
        <taxon>Fungi</taxon>
        <taxon>Dikarya</taxon>
        <taxon>Basidiomycota</taxon>
        <taxon>Agaricomycotina</taxon>
        <taxon>Agaricomycetes</taxon>
        <taxon>Polyporales</taxon>
        <taxon>Fomitopsis</taxon>
    </lineage>
</organism>
<feature type="active site" description="Proton acceptor" evidence="4">
    <location>
        <position position="328"/>
    </location>
</feature>
<evidence type="ECO:0000259" key="6">
    <source>
        <dbReference type="PROSITE" id="PS51349"/>
    </source>
</evidence>
<proteinExistence type="inferred from homology"/>
<keyword evidence="5" id="KW-0288">FMN</keyword>